<dbReference type="RefSeq" id="WP_130597934.1">
    <property type="nucleotide sequence ID" value="NZ_CP036200.1"/>
</dbReference>
<sequence>MEDREWALIEGAWVEPFQFNDEEHNTLFELLNGYFPTSESTDSFINGLERAIEVNSVSIDTRSEMNDRAFNIAQLKKVSNGLSKAITALQSLDPYAQAEFSQHAYLAEKDIKGSVPLSHWKSDPTLELEILLDSANNHLEEISKQKHARKETPRYLVGRIVGLWRNYVANGRVITDVTLAWRDHERGKQSPEISLWLLVKLVLESAGLLLQDPSNYINEAIAWHNQLDIQASKEQTG</sequence>
<protein>
    <submittedName>
        <fullName evidence="1">Uncharacterized protein</fullName>
    </submittedName>
</protein>
<dbReference type="Proteomes" id="UP000291106">
    <property type="component" value="Chromosome"/>
</dbReference>
<evidence type="ECO:0000313" key="2">
    <source>
        <dbReference type="Proteomes" id="UP000291106"/>
    </source>
</evidence>
<keyword evidence="2" id="KW-1185">Reference proteome</keyword>
<organism evidence="1 2">
    <name type="scientific">Shewanella maritima</name>
    <dbReference type="NCBI Taxonomy" id="2520507"/>
    <lineage>
        <taxon>Bacteria</taxon>
        <taxon>Pseudomonadati</taxon>
        <taxon>Pseudomonadota</taxon>
        <taxon>Gammaproteobacteria</taxon>
        <taxon>Alteromonadales</taxon>
        <taxon>Shewanellaceae</taxon>
        <taxon>Shewanella</taxon>
    </lineage>
</organism>
<dbReference type="AlphaFoldDB" id="A0A411PEZ1"/>
<accession>A0A411PEZ1</accession>
<dbReference type="EMBL" id="CP036200">
    <property type="protein sequence ID" value="QBF81960.1"/>
    <property type="molecule type" value="Genomic_DNA"/>
</dbReference>
<reference evidence="1 2" key="1">
    <citation type="submission" date="2019-02" db="EMBL/GenBank/DDBJ databases">
        <title>Shewanella sp. D4-2 isolated from Dokdo Island.</title>
        <authorList>
            <person name="Baek K."/>
        </authorList>
    </citation>
    <scope>NUCLEOTIDE SEQUENCE [LARGE SCALE GENOMIC DNA]</scope>
    <source>
        <strain evidence="1 2">D4-2</strain>
    </source>
</reference>
<dbReference type="KEGG" id="smai:EXU30_04035"/>
<gene>
    <name evidence="1" type="ORF">EXU30_04035</name>
</gene>
<evidence type="ECO:0000313" key="1">
    <source>
        <dbReference type="EMBL" id="QBF81960.1"/>
    </source>
</evidence>
<proteinExistence type="predicted"/>
<name>A0A411PEZ1_9GAMM</name>